<feature type="domain" description="NfeD integral membrane" evidence="7">
    <location>
        <begin position="240"/>
        <end position="357"/>
    </location>
</feature>
<dbReference type="AlphaFoldDB" id="A0A948RV24"/>
<dbReference type="Pfam" id="PF24961">
    <property type="entry name" value="NfeD_membrane"/>
    <property type="match status" value="1"/>
</dbReference>
<dbReference type="InterPro" id="IPR029045">
    <property type="entry name" value="ClpP/crotonase-like_dom_sf"/>
</dbReference>
<keyword evidence="3 5" id="KW-1133">Transmembrane helix</keyword>
<dbReference type="InterPro" id="IPR002810">
    <property type="entry name" value="NfeD-like_C"/>
</dbReference>
<feature type="transmembrane region" description="Helical" evidence="5">
    <location>
        <begin position="232"/>
        <end position="255"/>
    </location>
</feature>
<dbReference type="Pfam" id="PF25145">
    <property type="entry name" value="NfeD1b_N"/>
    <property type="match status" value="1"/>
</dbReference>
<feature type="domain" description="NfeD1b N-terminal" evidence="8">
    <location>
        <begin position="28"/>
        <end position="192"/>
    </location>
</feature>
<keyword evidence="2 5" id="KW-0812">Transmembrane</keyword>
<dbReference type="Gene3D" id="2.40.50.140">
    <property type="entry name" value="Nucleic acid-binding proteins"/>
    <property type="match status" value="1"/>
</dbReference>
<feature type="transmembrane region" description="Helical" evidence="5">
    <location>
        <begin position="262"/>
        <end position="279"/>
    </location>
</feature>
<dbReference type="Proteomes" id="UP000777784">
    <property type="component" value="Unassembled WGS sequence"/>
</dbReference>
<evidence type="ECO:0000259" key="8">
    <source>
        <dbReference type="Pfam" id="PF25145"/>
    </source>
</evidence>
<evidence type="ECO:0000259" key="7">
    <source>
        <dbReference type="Pfam" id="PF24961"/>
    </source>
</evidence>
<dbReference type="Pfam" id="PF01957">
    <property type="entry name" value="NfeD"/>
    <property type="match status" value="1"/>
</dbReference>
<dbReference type="InterPro" id="IPR052165">
    <property type="entry name" value="Membrane_assoc_protease"/>
</dbReference>
<evidence type="ECO:0000256" key="2">
    <source>
        <dbReference type="ARBA" id="ARBA00022692"/>
    </source>
</evidence>
<sequence>MGLLGCSLLLTAAFPEPAGEPDRIPGDIYWITLHQVIDPVAAEFLDSSLNKASEGGGAALGISLDTPGGLDTSMRQMVKTILASPIPIIVYVSPSGSRAASAGLFIAMASHIAAMAPGTNMGAAHPVGIGVGGEMDTVMSEKVTNDAVAYIRSIAEKRGRNADWAEEAVRRSVSLSAEEALRENVIDLIAENRRALIDSLDGRWIVTATAEGILQTEGAEIIELEMGLRERILSIISNPNIAYVLFLMGLMGLFFELSHPGSLLPGILGSICLILAFFAFQTLPVSAAGILLIILAIILFILEIKVTSYGALTIGGVVSLVLGSIMLFPSSIPSLRVSLGVLIPAVVMVSAFFIFAIGMGLRAQRRRKTTGADGLVGEIGKARTVIHREGKVFVHGEIWNAVSPNPIPEATPVRVVRVEGLRIHVEPAREED</sequence>
<dbReference type="InterPro" id="IPR012340">
    <property type="entry name" value="NA-bd_OB-fold"/>
</dbReference>
<dbReference type="Gene3D" id="3.90.226.10">
    <property type="entry name" value="2-enoyl-CoA Hydratase, Chain A, domain 1"/>
    <property type="match status" value="1"/>
</dbReference>
<feature type="transmembrane region" description="Helical" evidence="5">
    <location>
        <begin position="341"/>
        <end position="361"/>
    </location>
</feature>
<reference evidence="9" key="1">
    <citation type="submission" date="2021-05" db="EMBL/GenBank/DDBJ databases">
        <title>Energy efficiency and biological interactions define the core microbiome of deep oligotrophic groundwater.</title>
        <authorList>
            <person name="Mehrshad M."/>
            <person name="Lopez-Fernandez M."/>
            <person name="Bell E."/>
            <person name="Bernier-Latmani R."/>
            <person name="Bertilsson S."/>
            <person name="Dopson M."/>
        </authorList>
    </citation>
    <scope>NUCLEOTIDE SEQUENCE</scope>
    <source>
        <strain evidence="9">Modern_marine.mb.64</strain>
    </source>
</reference>
<name>A0A948RV24_UNCEI</name>
<feature type="transmembrane region" description="Helical" evidence="5">
    <location>
        <begin position="285"/>
        <end position="302"/>
    </location>
</feature>
<evidence type="ECO:0000256" key="3">
    <source>
        <dbReference type="ARBA" id="ARBA00022989"/>
    </source>
</evidence>
<dbReference type="PANTHER" id="PTHR33507">
    <property type="entry name" value="INNER MEMBRANE PROTEIN YBBJ"/>
    <property type="match status" value="1"/>
</dbReference>
<dbReference type="InterPro" id="IPR056739">
    <property type="entry name" value="NfeD_membrane"/>
</dbReference>
<dbReference type="EMBL" id="JAHJDP010000032">
    <property type="protein sequence ID" value="MBU2690511.1"/>
    <property type="molecule type" value="Genomic_DNA"/>
</dbReference>
<evidence type="ECO:0000313" key="10">
    <source>
        <dbReference type="Proteomes" id="UP000777784"/>
    </source>
</evidence>
<protein>
    <submittedName>
        <fullName evidence="9">Nodulation protein NfeD</fullName>
    </submittedName>
</protein>
<dbReference type="CDD" id="cd07020">
    <property type="entry name" value="Clp_protease_NfeD_1"/>
    <property type="match status" value="1"/>
</dbReference>
<gene>
    <name evidence="9" type="ORF">KJ970_06245</name>
</gene>
<dbReference type="GO" id="GO:0016020">
    <property type="term" value="C:membrane"/>
    <property type="evidence" value="ECO:0007669"/>
    <property type="project" value="UniProtKB-SubCell"/>
</dbReference>
<dbReference type="SUPFAM" id="SSF141322">
    <property type="entry name" value="NfeD domain-like"/>
    <property type="match status" value="1"/>
</dbReference>
<comment type="caution">
    <text evidence="9">The sequence shown here is derived from an EMBL/GenBank/DDBJ whole genome shotgun (WGS) entry which is preliminary data.</text>
</comment>
<evidence type="ECO:0000256" key="4">
    <source>
        <dbReference type="ARBA" id="ARBA00023136"/>
    </source>
</evidence>
<dbReference type="FunFam" id="3.90.226.10:FF:000089">
    <property type="entry name" value="Membrane-bound serine protease"/>
    <property type="match status" value="1"/>
</dbReference>
<feature type="transmembrane region" description="Helical" evidence="5">
    <location>
        <begin position="309"/>
        <end position="329"/>
    </location>
</feature>
<keyword evidence="4 5" id="KW-0472">Membrane</keyword>
<accession>A0A948RV24</accession>
<evidence type="ECO:0000259" key="6">
    <source>
        <dbReference type="Pfam" id="PF01957"/>
    </source>
</evidence>
<dbReference type="SUPFAM" id="SSF52096">
    <property type="entry name" value="ClpP/crotonase"/>
    <property type="match status" value="1"/>
</dbReference>
<comment type="subcellular location">
    <subcellularLocation>
        <location evidence="1">Membrane</location>
        <topology evidence="1">Multi-pass membrane protein</topology>
    </subcellularLocation>
</comment>
<dbReference type="InterPro" id="IPR056738">
    <property type="entry name" value="NfeD1b_N"/>
</dbReference>
<feature type="domain" description="NfeD-like C-terminal" evidence="6">
    <location>
        <begin position="372"/>
        <end position="427"/>
    </location>
</feature>
<evidence type="ECO:0000313" key="9">
    <source>
        <dbReference type="EMBL" id="MBU2690511.1"/>
    </source>
</evidence>
<proteinExistence type="predicted"/>
<evidence type="ECO:0000256" key="5">
    <source>
        <dbReference type="SAM" id="Phobius"/>
    </source>
</evidence>
<organism evidence="9 10">
    <name type="scientific">Eiseniibacteriota bacterium</name>
    <dbReference type="NCBI Taxonomy" id="2212470"/>
    <lineage>
        <taxon>Bacteria</taxon>
        <taxon>Candidatus Eiseniibacteriota</taxon>
    </lineage>
</organism>
<evidence type="ECO:0000256" key="1">
    <source>
        <dbReference type="ARBA" id="ARBA00004141"/>
    </source>
</evidence>
<dbReference type="PANTHER" id="PTHR33507:SF4">
    <property type="entry name" value="NODULATION COMPETITIVENESS PROTEIN NFED"/>
    <property type="match status" value="1"/>
</dbReference>